<gene>
    <name evidence="2" type="ORF">LA521A_22590</name>
</gene>
<feature type="transmembrane region" description="Helical" evidence="1">
    <location>
        <begin position="307"/>
        <end position="326"/>
    </location>
</feature>
<feature type="transmembrane region" description="Helical" evidence="1">
    <location>
        <begin position="283"/>
        <end position="301"/>
    </location>
</feature>
<feature type="transmembrane region" description="Helical" evidence="1">
    <location>
        <begin position="333"/>
        <end position="350"/>
    </location>
</feature>
<reference evidence="2 3" key="1">
    <citation type="journal article" date="2023" name="Int. J. Syst. Evol. Microbiol.">
        <title>Physiological and genomic analyses of cobalamin (vitamin B12)-auxotrophy of Lysobacter auxotrophicus sp. nov., a methionine-auxotrophic chitinolytic bacterium isolated from chitin-treated soil.</title>
        <authorList>
            <person name="Saito A."/>
            <person name="Dohra H."/>
            <person name="Hamada M."/>
            <person name="Moriuchi R."/>
            <person name="Kotsuchibashi Y."/>
            <person name="Mori K."/>
        </authorList>
    </citation>
    <scope>NUCLEOTIDE SEQUENCE [LARGE SCALE GENOMIC DNA]</scope>
    <source>
        <strain evidence="2 3">5-21a</strain>
    </source>
</reference>
<feature type="transmembrane region" description="Helical" evidence="1">
    <location>
        <begin position="253"/>
        <end position="271"/>
    </location>
</feature>
<feature type="transmembrane region" description="Helical" evidence="1">
    <location>
        <begin position="207"/>
        <end position="233"/>
    </location>
</feature>
<evidence type="ECO:0000313" key="2">
    <source>
        <dbReference type="EMBL" id="BDU17058.1"/>
    </source>
</evidence>
<dbReference type="RefSeq" id="WP_281779023.1">
    <property type="nucleotide sequence ID" value="NZ_AP027041.1"/>
</dbReference>
<evidence type="ECO:0000313" key="3">
    <source>
        <dbReference type="Proteomes" id="UP001317822"/>
    </source>
</evidence>
<dbReference type="InterPro" id="IPR049458">
    <property type="entry name" value="EpsG-like"/>
</dbReference>
<feature type="transmembrane region" description="Helical" evidence="1">
    <location>
        <begin position="125"/>
        <end position="151"/>
    </location>
</feature>
<accession>A0ABN6UL43</accession>
<keyword evidence="1" id="KW-0812">Transmembrane</keyword>
<dbReference type="EMBL" id="AP027041">
    <property type="protein sequence ID" value="BDU17058.1"/>
    <property type="molecule type" value="Genomic_DNA"/>
</dbReference>
<feature type="transmembrane region" description="Helical" evidence="1">
    <location>
        <begin position="171"/>
        <end position="200"/>
    </location>
</feature>
<sequence length="356" mass="39681">MNVNVPEYGMTQRRSTWAPAANTLSAMLLIAVGLFGCWLVGTRPLDVGTDTQTYAGFFQGLSSGGGETRLEPGFVYLTWGLWKLGLGVIGYQTALFAFMLGTIFIATRRYQDYLVGDDPVQRRGFLTFLGAAIMLLYVSPMFVNATINAVRQGLAALLVFASLLSFQRRQWLAFVVLGAVAASLHLSSLLYLVFAPVLLFGTRMQRLIAVIAFGAYVSGLSTMIVRAFIPALYELMMTYTATDRSRVGVRIDFAVFSIFWYMLPFVLAPLVRAEYREKIKQSAAVYLVMTLPFFAVGWGYFSNRYLLPAWLSVSLILAAMLVHSRVALLRNPLLLRFGLILSCAAFYYYVTHEILI</sequence>
<keyword evidence="1" id="KW-0472">Membrane</keyword>
<keyword evidence="1" id="KW-1133">Transmembrane helix</keyword>
<dbReference type="Pfam" id="PF14897">
    <property type="entry name" value="EpsG"/>
    <property type="match status" value="1"/>
</dbReference>
<feature type="transmembrane region" description="Helical" evidence="1">
    <location>
        <begin position="84"/>
        <end position="105"/>
    </location>
</feature>
<dbReference type="Proteomes" id="UP001317822">
    <property type="component" value="Chromosome"/>
</dbReference>
<proteinExistence type="predicted"/>
<evidence type="ECO:0000256" key="1">
    <source>
        <dbReference type="SAM" id="Phobius"/>
    </source>
</evidence>
<name>A0ABN6UL43_9GAMM</name>
<keyword evidence="3" id="KW-1185">Reference proteome</keyword>
<organism evidence="2 3">
    <name type="scientific">Lysobacter auxotrophicus</name>
    <dbReference type="NCBI Taxonomy" id="2992573"/>
    <lineage>
        <taxon>Bacteria</taxon>
        <taxon>Pseudomonadati</taxon>
        <taxon>Pseudomonadota</taxon>
        <taxon>Gammaproteobacteria</taxon>
        <taxon>Lysobacterales</taxon>
        <taxon>Lysobacteraceae</taxon>
        <taxon>Lysobacter</taxon>
    </lineage>
</organism>
<protein>
    <submittedName>
        <fullName evidence="2">EpsG family protein</fullName>
    </submittedName>
</protein>
<feature type="transmembrane region" description="Helical" evidence="1">
    <location>
        <begin position="20"/>
        <end position="41"/>
    </location>
</feature>